<accession>A0A0C3P2M9</accession>
<dbReference type="InterPro" id="IPR000953">
    <property type="entry name" value="Chromo/chromo_shadow_dom"/>
</dbReference>
<reference evidence="4 5" key="1">
    <citation type="submission" date="2014-04" db="EMBL/GenBank/DDBJ databases">
        <authorList>
            <consortium name="DOE Joint Genome Institute"/>
            <person name="Kuo A."/>
            <person name="Kohler A."/>
            <person name="Costa M.D."/>
            <person name="Nagy L.G."/>
            <person name="Floudas D."/>
            <person name="Copeland A."/>
            <person name="Barry K.W."/>
            <person name="Cichocki N."/>
            <person name="Veneault-Fourrey C."/>
            <person name="LaButti K."/>
            <person name="Lindquist E.A."/>
            <person name="Lipzen A."/>
            <person name="Lundell T."/>
            <person name="Morin E."/>
            <person name="Murat C."/>
            <person name="Sun H."/>
            <person name="Tunlid A."/>
            <person name="Henrissat B."/>
            <person name="Grigoriev I.V."/>
            <person name="Hibbett D.S."/>
            <person name="Martin F."/>
            <person name="Nordberg H.P."/>
            <person name="Cantor M.N."/>
            <person name="Hua S.X."/>
        </authorList>
    </citation>
    <scope>NUCLEOTIDE SEQUENCE [LARGE SCALE GENOMIC DNA]</scope>
    <source>
        <strain evidence="4 5">Marx 270</strain>
    </source>
</reference>
<dbReference type="SUPFAM" id="SSF54160">
    <property type="entry name" value="Chromo domain-like"/>
    <property type="match status" value="1"/>
</dbReference>
<dbReference type="GO" id="GO:0005634">
    <property type="term" value="C:nucleus"/>
    <property type="evidence" value="ECO:0007669"/>
    <property type="project" value="UniProtKB-SubCell"/>
</dbReference>
<dbReference type="InterPro" id="IPR016197">
    <property type="entry name" value="Chromo-like_dom_sf"/>
</dbReference>
<dbReference type="InterPro" id="IPR051219">
    <property type="entry name" value="Heterochromatin_chromo-domain"/>
</dbReference>
<organism evidence="4 5">
    <name type="scientific">Pisolithus tinctorius Marx 270</name>
    <dbReference type="NCBI Taxonomy" id="870435"/>
    <lineage>
        <taxon>Eukaryota</taxon>
        <taxon>Fungi</taxon>
        <taxon>Dikarya</taxon>
        <taxon>Basidiomycota</taxon>
        <taxon>Agaricomycotina</taxon>
        <taxon>Agaricomycetes</taxon>
        <taxon>Agaricomycetidae</taxon>
        <taxon>Boletales</taxon>
        <taxon>Sclerodermatineae</taxon>
        <taxon>Pisolithaceae</taxon>
        <taxon>Pisolithus</taxon>
    </lineage>
</organism>
<dbReference type="Proteomes" id="UP000054217">
    <property type="component" value="Unassembled WGS sequence"/>
</dbReference>
<evidence type="ECO:0000256" key="1">
    <source>
        <dbReference type="ARBA" id="ARBA00004123"/>
    </source>
</evidence>
<dbReference type="Gene3D" id="2.40.50.40">
    <property type="match status" value="1"/>
</dbReference>
<dbReference type="InParanoid" id="A0A0C3P2M9"/>
<evidence type="ECO:0000259" key="3">
    <source>
        <dbReference type="PROSITE" id="PS50013"/>
    </source>
</evidence>
<sequence>MGVEPFLSKAEAATDHTVDLAKVLEDTRKALDKAAEWMKASADATHSDAPSYSVVSLKPNAVELKLPKTLKIHPVVNVSRVKPYKGPLEGQTITRPRPVVGHEGNEEFKVDYIADSHLKRNRLEYLVHWKGYHDEDRTWEPESALKTAPGAVRDFHHQNPSAPQKLCGMDSSLFSSLFQPLENFTNTVPTFNRLEVDF</sequence>
<reference evidence="5" key="2">
    <citation type="submission" date="2015-01" db="EMBL/GenBank/DDBJ databases">
        <title>Evolutionary Origins and Diversification of the Mycorrhizal Mutualists.</title>
        <authorList>
            <consortium name="DOE Joint Genome Institute"/>
            <consortium name="Mycorrhizal Genomics Consortium"/>
            <person name="Kohler A."/>
            <person name="Kuo A."/>
            <person name="Nagy L.G."/>
            <person name="Floudas D."/>
            <person name="Copeland A."/>
            <person name="Barry K.W."/>
            <person name="Cichocki N."/>
            <person name="Veneault-Fourrey C."/>
            <person name="LaButti K."/>
            <person name="Lindquist E.A."/>
            <person name="Lipzen A."/>
            <person name="Lundell T."/>
            <person name="Morin E."/>
            <person name="Murat C."/>
            <person name="Riley R."/>
            <person name="Ohm R."/>
            <person name="Sun H."/>
            <person name="Tunlid A."/>
            <person name="Henrissat B."/>
            <person name="Grigoriev I.V."/>
            <person name="Hibbett D.S."/>
            <person name="Martin F."/>
        </authorList>
    </citation>
    <scope>NUCLEOTIDE SEQUENCE [LARGE SCALE GENOMIC DNA]</scope>
    <source>
        <strain evidence="5">Marx 270</strain>
    </source>
</reference>
<keyword evidence="2" id="KW-0539">Nucleus</keyword>
<evidence type="ECO:0000256" key="2">
    <source>
        <dbReference type="ARBA" id="ARBA00023242"/>
    </source>
</evidence>
<feature type="domain" description="Chromo" evidence="3">
    <location>
        <begin position="108"/>
        <end position="167"/>
    </location>
</feature>
<dbReference type="PANTHER" id="PTHR22812">
    <property type="entry name" value="CHROMOBOX PROTEIN"/>
    <property type="match status" value="1"/>
</dbReference>
<comment type="subcellular location">
    <subcellularLocation>
        <location evidence="1">Nucleus</location>
    </subcellularLocation>
</comment>
<proteinExistence type="predicted"/>
<dbReference type="HOGENOM" id="CLU_1378633_0_0_1"/>
<dbReference type="PROSITE" id="PS50013">
    <property type="entry name" value="CHROMO_2"/>
    <property type="match status" value="1"/>
</dbReference>
<dbReference type="AlphaFoldDB" id="A0A0C3P2M9"/>
<dbReference type="CDD" id="cd00024">
    <property type="entry name" value="CD_CSD"/>
    <property type="match status" value="1"/>
</dbReference>
<evidence type="ECO:0000313" key="4">
    <source>
        <dbReference type="EMBL" id="KIO07285.1"/>
    </source>
</evidence>
<dbReference type="InterPro" id="IPR023780">
    <property type="entry name" value="Chromo_domain"/>
</dbReference>
<dbReference type="SMART" id="SM00298">
    <property type="entry name" value="CHROMO"/>
    <property type="match status" value="1"/>
</dbReference>
<protein>
    <recommendedName>
        <fullName evidence="3">Chromo domain-containing protein</fullName>
    </recommendedName>
</protein>
<evidence type="ECO:0000313" key="5">
    <source>
        <dbReference type="Proteomes" id="UP000054217"/>
    </source>
</evidence>
<dbReference type="GO" id="GO:0006338">
    <property type="term" value="P:chromatin remodeling"/>
    <property type="evidence" value="ECO:0007669"/>
    <property type="project" value="UniProtKB-ARBA"/>
</dbReference>
<gene>
    <name evidence="4" type="ORF">M404DRAFT_136235</name>
</gene>
<dbReference type="EMBL" id="KN831960">
    <property type="protein sequence ID" value="KIO07285.1"/>
    <property type="molecule type" value="Genomic_DNA"/>
</dbReference>
<dbReference type="OrthoDB" id="2690120at2759"/>
<dbReference type="Pfam" id="PF00385">
    <property type="entry name" value="Chromo"/>
    <property type="match status" value="1"/>
</dbReference>
<dbReference type="STRING" id="870435.A0A0C3P2M9"/>
<keyword evidence="5" id="KW-1185">Reference proteome</keyword>
<name>A0A0C3P2M9_PISTI</name>